<gene>
    <name evidence="6" type="ORF">KUTeg_024463</name>
</gene>
<feature type="domain" description="Cell morphogenesis central region" evidence="4">
    <location>
        <begin position="782"/>
        <end position="953"/>
    </location>
</feature>
<dbReference type="InterPro" id="IPR025614">
    <property type="entry name" value="Cell_morpho_N"/>
</dbReference>
<proteinExistence type="predicted"/>
<evidence type="ECO:0000313" key="6">
    <source>
        <dbReference type="EMBL" id="KAJ8297932.1"/>
    </source>
</evidence>
<dbReference type="Proteomes" id="UP001217089">
    <property type="component" value="Unassembled WGS sequence"/>
</dbReference>
<name>A0ABQ9E210_TEGGR</name>
<dbReference type="PANTHER" id="PTHR12295">
    <property type="entry name" value="FURRY-RELATED"/>
    <property type="match status" value="1"/>
</dbReference>
<feature type="compositionally biased region" description="Polar residues" evidence="1">
    <location>
        <begin position="1974"/>
        <end position="1994"/>
    </location>
</feature>
<feature type="domain" description="Cell morphogenesis central region" evidence="4">
    <location>
        <begin position="1360"/>
        <end position="1451"/>
    </location>
</feature>
<accession>A0ABQ9E210</accession>
<dbReference type="InterPro" id="IPR025481">
    <property type="entry name" value="Cell_Morphogen_C"/>
</dbReference>
<feature type="domain" description="Cell morphogenesis protein C-terminal" evidence="3">
    <location>
        <begin position="1593"/>
        <end position="1844"/>
    </location>
</feature>
<dbReference type="InterPro" id="IPR016024">
    <property type="entry name" value="ARM-type_fold"/>
</dbReference>
<dbReference type="Pfam" id="PF14225">
    <property type="entry name" value="MOR2-PAG1_C"/>
    <property type="match status" value="1"/>
</dbReference>
<dbReference type="Pfam" id="PF14228">
    <property type="entry name" value="MOR2-PAG1_mid"/>
    <property type="match status" value="5"/>
</dbReference>
<feature type="domain" description="Protein furry C-terminal" evidence="5">
    <location>
        <begin position="1882"/>
        <end position="2116"/>
    </location>
</feature>
<feature type="compositionally biased region" description="Low complexity" evidence="1">
    <location>
        <begin position="1141"/>
        <end position="1160"/>
    </location>
</feature>
<evidence type="ECO:0000256" key="1">
    <source>
        <dbReference type="SAM" id="MobiDB-lite"/>
    </source>
</evidence>
<protein>
    <recommendedName>
        <fullName evidence="8">Protein furry</fullName>
    </recommendedName>
</protein>
<dbReference type="Pfam" id="PF14222">
    <property type="entry name" value="MOR2-PAG1_N"/>
    <property type="match status" value="1"/>
</dbReference>
<reference evidence="6 7" key="1">
    <citation type="submission" date="2022-12" db="EMBL/GenBank/DDBJ databases">
        <title>Chromosome-level genome of Tegillarca granosa.</title>
        <authorList>
            <person name="Kim J."/>
        </authorList>
    </citation>
    <scope>NUCLEOTIDE SEQUENCE [LARGE SCALE GENOMIC DNA]</scope>
    <source>
        <strain evidence="6">Teg-2019</strain>
        <tissue evidence="6">Adductor muscle</tissue>
    </source>
</reference>
<evidence type="ECO:0000259" key="2">
    <source>
        <dbReference type="Pfam" id="PF14222"/>
    </source>
</evidence>
<feature type="region of interest" description="Disordered" evidence="1">
    <location>
        <begin position="2077"/>
        <end position="2104"/>
    </location>
</feature>
<dbReference type="InterPro" id="IPR039867">
    <property type="entry name" value="Furry/Tao3/Mor2"/>
</dbReference>
<sequence>MVRIKCESNTTTHSRLQSIVNSLFPKGSKMVTPRDVPLNYFVKIIQFIAKERLDFAMKEIIFDLLCVGRQVKFLTPERMSIGLRAFLVIADSLQQKDGDPPMPQAQPTLPSGSTVRVKRTFLNKLLSESTAKTIGLSQYYPHILKAFDSMLRALDLQVGRQLLLTKSENTNKEPDELMTGEKKTKIELFRTCIAAIPRLIPDGMSCQELVELLARLTVHMDEEIKGHAFQALQNLMLETQAWKEHIIRGFVQFIQKEISDTNTQLLDGTLRLLMQLLVQWKSNINTVQGQKAGDIPNSNPLLPPPMAQLSVLREVEGLALVMLCSCRVVTRKLAAHLLKEVRNIFISQPGQVSELCLLEVIDKSCPEIVKRLLPALPASEKSVVLTSPNIDLAWVIDRAVTVWNPGSQEQKLEERGTSTFSKVSPWMQCIAEFVSNEFAMTLCPHSVCAAWPIVYTRLMSLHTILDPNTMINENRASSLLRSGVSKKPPTEKDLHMQLWQNYVILACAVGQKGSSLALRCASPDPGSSPEGVLSESSRQNGNTCTAANMFHILVPLMKCENSDMRDTIVNGLGYTNPAIFKDLIDELLPSLKEAIERKQENIKRRRKKDVLRVQLAHIFELMAENKTFAQSETGVINKDDNNLSKTFVEYIDGARQYLESESDRDLPILQDIRLHFSRFVRHLIFHTPMEYKRTLLTRDLRYSLFHLFASWSGKFSHTIGDTMDRRLSKEESCCELELSAVQAMSAVLCCGPVFDPNGLNDDGYIYQWLHMLLSSHDDRIYELAKETVVLLLDFNPDTQGLLDWVIDRCYRGESEVADGCFYALAAVFQTREYPCDHVAMLNLAVLNVGNPRMQTHETAVQMLHLLDTRFFQEKPVFTAEEDSTSQQLPLNDILLSVSYCHSQLYLSEQLAKLHPDLTLPMFSEITHRFQTAKPPVQQMLLKYLLPWLHNMELVDPSMPQTNSLNMFLTNFHDNHVEMLKPPLKGEGWGSPEATKMVLNNLFYMTVKFGDDHPREVEELWAALVDCWPNNLRVVIHYLVIITNMAATELLQYAKRVVSYLGRARPERLVDELMNELQTVETHNMHIERTQTPPFFRLSQMKRGPVQVNTTDDEKLTSQSDTPLEKGTLHTKRHSANEDLPSESTRTDTSSLRSVSTSSNHSDQFLLDEEIHLSSQSSRVTTDTTRRSESPVPYPLPMPAYGGYFAPLTDFLPESLQSSPGFHRSNIAVMFLSDLVLDGLEIDWSAHLPLMLHIIFLGLDHMRPIVYQHCKKLLENLILLAAAQEHQHVARLLMEYRSNITDTLTLIADDRDIQVDDNGEAVAIIRSTLSVDSIQTLTPDITNPIEHAPDPEILDTVEEVVKAILDVLDKRRGRPLWCYEDITPRTLTTQSAVQLEYFLKCVVKCFQQMSPLALVEQRWSQVALQLALSCSSRHYAGRSFQVLRALHIRPSTQMLSDVLSRLVETVAEQGEDMQGYVTEIILTLEAAVDNLEFEMRPMDITRDIFMSTPNLAKDPSETTRKISLMAPKPYSSHQHARSTSYSVAGQRPTSFDIRFRSSTDVETRLRTHIPLSRSAHSLKNLDHSVSEDKLTIIAQMFWIAVSLLESDYEYEFALAVRLLDKVLQHIQPERPECRERLDKLQMQIKWNNFPGVQTLLLKGFTSVITAESTWMLLSRLTVCISSPVIDPTESLGFPMNVIALLPYLVQNYENPTQKCRDAADHIAQVCSQKSERLNNLATVMSLFSRGTFGKDSYQWTKCVIKYLLDVYATASTNMTSFLIEVLEKGPSTYQVSVFQILHCIVHTIDINNPAASMLNFQLFQTVTRHIESCHWKDALKILKLAVTKSSTLAAAPPTASNISNVGCILSPYTTHTSFAEAEVYITKKELAGRTLDFAVDMKDLSIIGRKYVNTEIHGAVQDPPNNDNQLSPAHRGLLHQDNESVWRKPLASQVRTRERLAELLTCYGQKRLPKSPSVIFSQSSDTLDHQQSVASSGEETSIPDAVSSDILLSEPNVNDINLTIKGFDFLDNELEDSEENDFFTFPENRRHSYHMNSPVSDHKERHQHFGSVPDLKLLGTMSSSEKVVSPSDSISLKEESMTDNDSENLTQEDDTFAQSLPSGTTITVQNPTLEELRISSPLTSSTQSIDGDQNSDVDIVEVSSSAPSPSFNTRQFTYLCVIQNDEVEDVWKSHISKVMLELSAAHAVNTSQIFPRLYKELRRRLDTMTKEACYYISKTESLKHIATQFTTDIRLNVCTYGVSLFLC</sequence>
<keyword evidence="7" id="KW-1185">Reference proteome</keyword>
<feature type="compositionally biased region" description="Low complexity" evidence="1">
    <location>
        <begin position="1173"/>
        <end position="1182"/>
    </location>
</feature>
<feature type="domain" description="Cell morphogenesis central region" evidence="4">
    <location>
        <begin position="995"/>
        <end position="1079"/>
    </location>
</feature>
<feature type="region of interest" description="Disordered" evidence="1">
    <location>
        <begin position="1173"/>
        <end position="1192"/>
    </location>
</feature>
<organism evidence="6 7">
    <name type="scientific">Tegillarca granosa</name>
    <name type="common">Malaysian cockle</name>
    <name type="synonym">Anadara granosa</name>
    <dbReference type="NCBI Taxonomy" id="220873"/>
    <lineage>
        <taxon>Eukaryota</taxon>
        <taxon>Metazoa</taxon>
        <taxon>Spiralia</taxon>
        <taxon>Lophotrochozoa</taxon>
        <taxon>Mollusca</taxon>
        <taxon>Bivalvia</taxon>
        <taxon>Autobranchia</taxon>
        <taxon>Pteriomorphia</taxon>
        <taxon>Arcoida</taxon>
        <taxon>Arcoidea</taxon>
        <taxon>Arcidae</taxon>
        <taxon>Tegillarca</taxon>
    </lineage>
</organism>
<evidence type="ECO:0008006" key="8">
    <source>
        <dbReference type="Google" id="ProtNLM"/>
    </source>
</evidence>
<dbReference type="SUPFAM" id="SSF48371">
    <property type="entry name" value="ARM repeat"/>
    <property type="match status" value="1"/>
</dbReference>
<evidence type="ECO:0000313" key="7">
    <source>
        <dbReference type="Proteomes" id="UP001217089"/>
    </source>
</evidence>
<dbReference type="EMBL" id="JARBDR010000923">
    <property type="protein sequence ID" value="KAJ8297932.1"/>
    <property type="molecule type" value="Genomic_DNA"/>
</dbReference>
<feature type="region of interest" description="Disordered" evidence="1">
    <location>
        <begin position="1085"/>
        <end position="1160"/>
    </location>
</feature>
<feature type="compositionally biased region" description="Low complexity" evidence="1">
    <location>
        <begin position="2077"/>
        <end position="2089"/>
    </location>
</feature>
<feature type="domain" description="Cell morphogenesis protein N-terminal" evidence="2">
    <location>
        <begin position="1"/>
        <end position="280"/>
    </location>
</feature>
<feature type="domain" description="Cell morphogenesis central region" evidence="4">
    <location>
        <begin position="1222"/>
        <end position="1283"/>
    </location>
</feature>
<evidence type="ECO:0000259" key="3">
    <source>
        <dbReference type="Pfam" id="PF14225"/>
    </source>
</evidence>
<comment type="caution">
    <text evidence="6">The sequence shown here is derived from an EMBL/GenBank/DDBJ whole genome shotgun (WGS) entry which is preliminary data.</text>
</comment>
<evidence type="ECO:0000259" key="4">
    <source>
        <dbReference type="Pfam" id="PF14228"/>
    </source>
</evidence>
<dbReference type="InterPro" id="IPR045842">
    <property type="entry name" value="Fry_C"/>
</dbReference>
<evidence type="ECO:0000259" key="5">
    <source>
        <dbReference type="Pfam" id="PF19421"/>
    </source>
</evidence>
<dbReference type="PANTHER" id="PTHR12295:SF30">
    <property type="entry name" value="PROTEIN FURRY"/>
    <property type="match status" value="1"/>
</dbReference>
<feature type="domain" description="Cell morphogenesis central region" evidence="4">
    <location>
        <begin position="537"/>
        <end position="716"/>
    </location>
</feature>
<feature type="region of interest" description="Disordered" evidence="1">
    <location>
        <begin position="1974"/>
        <end position="1996"/>
    </location>
</feature>
<dbReference type="Pfam" id="PF19421">
    <property type="entry name" value="Fry_C"/>
    <property type="match status" value="1"/>
</dbReference>
<dbReference type="InterPro" id="IPR029473">
    <property type="entry name" value="MOR2-PAG1_mid"/>
</dbReference>